<dbReference type="EMBL" id="CAJMWW010000085">
    <property type="protein sequence ID" value="CAE6432649.1"/>
    <property type="molecule type" value="Genomic_DNA"/>
</dbReference>
<feature type="region of interest" description="Disordered" evidence="1">
    <location>
        <begin position="54"/>
        <end position="111"/>
    </location>
</feature>
<protein>
    <submittedName>
        <fullName evidence="2">Uncharacterized protein</fullName>
    </submittedName>
</protein>
<organism evidence="2 3">
    <name type="scientific">Rhizoctonia solani</name>
    <dbReference type="NCBI Taxonomy" id="456999"/>
    <lineage>
        <taxon>Eukaryota</taxon>
        <taxon>Fungi</taxon>
        <taxon>Dikarya</taxon>
        <taxon>Basidiomycota</taxon>
        <taxon>Agaricomycotina</taxon>
        <taxon>Agaricomycetes</taxon>
        <taxon>Cantharellales</taxon>
        <taxon>Ceratobasidiaceae</taxon>
        <taxon>Rhizoctonia</taxon>
    </lineage>
</organism>
<feature type="region of interest" description="Disordered" evidence="1">
    <location>
        <begin position="174"/>
        <end position="215"/>
    </location>
</feature>
<evidence type="ECO:0000313" key="2">
    <source>
        <dbReference type="EMBL" id="CAE6432649.1"/>
    </source>
</evidence>
<evidence type="ECO:0000313" key="3">
    <source>
        <dbReference type="Proteomes" id="UP000663841"/>
    </source>
</evidence>
<evidence type="ECO:0000256" key="1">
    <source>
        <dbReference type="SAM" id="MobiDB-lite"/>
    </source>
</evidence>
<reference evidence="2" key="1">
    <citation type="submission" date="2021-01" db="EMBL/GenBank/DDBJ databases">
        <authorList>
            <person name="Kaushik A."/>
        </authorList>
    </citation>
    <scope>NUCLEOTIDE SEQUENCE</scope>
    <source>
        <strain evidence="2">AG3-T5</strain>
    </source>
</reference>
<sequence>MHYFSLVGLHRSCVSIGLCRQFTSRDVLGESYNRPMLSKYSHFRHFNATAVPSNAAVNQAPKQMGTEPKVTNKRNKLSSVEGSDVLPVSTKSGAQEATSTSKTTNDSNKTLDQLRKHIKRFFAKYPPFTYDPTKPYTEEFLRMTQEFGWSEDSEEYKVARKKLNTASVLQFNENFDEEDKSKSKSKSKSKGESKGESKGKSKGKSKDKTKDTRREEERKMLRKWIRLFNQIDIKDAVMPKTVPKFEERVESIHTNICDVLDADVTCKKSTDWENEVILSQYTRNTKKFFPRDHPLAGTLLKHLFRHIWDPSATRGFEKKTKRRK</sequence>
<gene>
    <name evidence="2" type="ORF">RDB_LOCUS70701</name>
</gene>
<name>A0A8H2XS05_9AGAM</name>
<comment type="caution">
    <text evidence="2">The sequence shown here is derived from an EMBL/GenBank/DDBJ whole genome shotgun (WGS) entry which is preliminary data.</text>
</comment>
<proteinExistence type="predicted"/>
<feature type="compositionally biased region" description="Low complexity" evidence="1">
    <location>
        <begin position="98"/>
        <end position="110"/>
    </location>
</feature>
<dbReference type="AlphaFoldDB" id="A0A8H2XS05"/>
<dbReference type="PANTHER" id="PTHR38846:SF1">
    <property type="entry name" value="C3H1-TYPE DOMAIN-CONTAINING PROTEIN"/>
    <property type="match status" value="1"/>
</dbReference>
<dbReference type="PANTHER" id="PTHR38846">
    <property type="entry name" value="C3H1-TYPE DOMAIN-CONTAINING PROTEIN"/>
    <property type="match status" value="1"/>
</dbReference>
<accession>A0A8H2XS05</accession>
<dbReference type="Proteomes" id="UP000663841">
    <property type="component" value="Unassembled WGS sequence"/>
</dbReference>
<feature type="compositionally biased region" description="Basic and acidic residues" evidence="1">
    <location>
        <begin position="189"/>
        <end position="215"/>
    </location>
</feature>